<dbReference type="GO" id="GO:0003676">
    <property type="term" value="F:nucleic acid binding"/>
    <property type="evidence" value="ECO:0007669"/>
    <property type="project" value="InterPro"/>
</dbReference>
<proteinExistence type="predicted"/>
<accession>A0A6S7GM11</accession>
<protein>
    <submittedName>
        <fullName evidence="1">Uncharacterized transposon-derived</fullName>
    </submittedName>
</protein>
<dbReference type="Proteomes" id="UP001152795">
    <property type="component" value="Unassembled WGS sequence"/>
</dbReference>
<dbReference type="AlphaFoldDB" id="A0A6S7GM11"/>
<sequence length="299" mass="35389">MVRRKETKVDVELIKKAARLLKNEKLTKNQETAYSLHAKKKSTIRRLKIYVTRRNEQWSIDLAYLNELSHNNQYRYILVCVDVYTRYAFVKLLKNKNAHNVCNKFEQIITEQGEYPKKIQADEGTEFAQIKKKLSDIYGFKVFHTQNREIKAAHAERFIQTLKLMIRHTLTTLDVGYRYIKYLPAVVERYNKSPHRGIFGARPVDLYVHQKIPKDFTFKFLKALLNNSTPTKRLLHVGDQVRIARVKNNIFEKSSLRRWVNELFKVDKVFITDPVTYALKDEKGENISGTFYRDELQKV</sequence>
<comment type="caution">
    <text evidence="1">The sequence shown here is derived from an EMBL/GenBank/DDBJ whole genome shotgun (WGS) entry which is preliminary data.</text>
</comment>
<dbReference type="Pfam" id="PF00665">
    <property type="entry name" value="rve"/>
    <property type="match status" value="1"/>
</dbReference>
<dbReference type="InterPro" id="IPR012337">
    <property type="entry name" value="RNaseH-like_sf"/>
</dbReference>
<name>A0A6S7GM11_PARCT</name>
<dbReference type="InterPro" id="IPR001584">
    <property type="entry name" value="Integrase_cat-core"/>
</dbReference>
<dbReference type="Gene3D" id="3.30.420.10">
    <property type="entry name" value="Ribonuclease H-like superfamily/Ribonuclease H"/>
    <property type="match status" value="1"/>
</dbReference>
<dbReference type="GO" id="GO:0015074">
    <property type="term" value="P:DNA integration"/>
    <property type="evidence" value="ECO:0007669"/>
    <property type="project" value="InterPro"/>
</dbReference>
<dbReference type="SUPFAM" id="SSF53098">
    <property type="entry name" value="Ribonuclease H-like"/>
    <property type="match status" value="1"/>
</dbReference>
<evidence type="ECO:0000313" key="2">
    <source>
        <dbReference type="Proteomes" id="UP001152795"/>
    </source>
</evidence>
<dbReference type="InterPro" id="IPR036397">
    <property type="entry name" value="RNaseH_sf"/>
</dbReference>
<dbReference type="PANTHER" id="PTHR46585:SF1">
    <property type="entry name" value="CHROMO DOMAIN-CONTAINING PROTEIN"/>
    <property type="match status" value="1"/>
</dbReference>
<dbReference type="OrthoDB" id="10267344at2759"/>
<dbReference type="EMBL" id="CACRXK020000929">
    <property type="protein sequence ID" value="CAB3985830.1"/>
    <property type="molecule type" value="Genomic_DNA"/>
</dbReference>
<reference evidence="1" key="1">
    <citation type="submission" date="2020-04" db="EMBL/GenBank/DDBJ databases">
        <authorList>
            <person name="Alioto T."/>
            <person name="Alioto T."/>
            <person name="Gomez Garrido J."/>
        </authorList>
    </citation>
    <scope>NUCLEOTIDE SEQUENCE</scope>
    <source>
        <strain evidence="1">A484AB</strain>
    </source>
</reference>
<organism evidence="1 2">
    <name type="scientific">Paramuricea clavata</name>
    <name type="common">Red gorgonian</name>
    <name type="synonym">Violescent sea-whip</name>
    <dbReference type="NCBI Taxonomy" id="317549"/>
    <lineage>
        <taxon>Eukaryota</taxon>
        <taxon>Metazoa</taxon>
        <taxon>Cnidaria</taxon>
        <taxon>Anthozoa</taxon>
        <taxon>Octocorallia</taxon>
        <taxon>Malacalcyonacea</taxon>
        <taxon>Plexauridae</taxon>
        <taxon>Paramuricea</taxon>
    </lineage>
</organism>
<gene>
    <name evidence="1" type="ORF">PACLA_8A074514</name>
</gene>
<evidence type="ECO:0000313" key="1">
    <source>
        <dbReference type="EMBL" id="CAB3985830.1"/>
    </source>
</evidence>
<dbReference type="PROSITE" id="PS50994">
    <property type="entry name" value="INTEGRASE"/>
    <property type="match status" value="1"/>
</dbReference>
<dbReference type="PANTHER" id="PTHR46585">
    <property type="entry name" value="INTEGRASE CORE DOMAIN CONTAINING PROTEIN"/>
    <property type="match status" value="1"/>
</dbReference>
<keyword evidence="2" id="KW-1185">Reference proteome</keyword>